<dbReference type="PROSITE" id="PS51186">
    <property type="entry name" value="GNAT"/>
    <property type="match status" value="1"/>
</dbReference>
<dbReference type="Gene3D" id="3.40.630.30">
    <property type="match status" value="1"/>
</dbReference>
<sequence>MSDNTEGWTVTAQEQQGAASLDGALHALIAYAPRQGARVGWLYSSARGAPGDGAGYVSLYELYVAPDFRGVGVARALVEELFARVPDQEIVLSAWDRALYEMWLSLGFTYVPAPGERPGQRGHHGDMVRPQVKPWS</sequence>
<proteinExistence type="predicted"/>
<feature type="region of interest" description="Disordered" evidence="1">
    <location>
        <begin position="117"/>
        <end position="136"/>
    </location>
</feature>
<feature type="domain" description="N-acetyltransferase" evidence="2">
    <location>
        <begin position="1"/>
        <end position="132"/>
    </location>
</feature>
<dbReference type="Proteomes" id="UP001499884">
    <property type="component" value="Unassembled WGS sequence"/>
</dbReference>
<gene>
    <name evidence="3" type="ORF">GCM10023082_50360</name>
</gene>
<dbReference type="InterPro" id="IPR016181">
    <property type="entry name" value="Acyl_CoA_acyltransferase"/>
</dbReference>
<reference evidence="4" key="1">
    <citation type="journal article" date="2019" name="Int. J. Syst. Evol. Microbiol.">
        <title>The Global Catalogue of Microorganisms (GCM) 10K type strain sequencing project: providing services to taxonomists for standard genome sequencing and annotation.</title>
        <authorList>
            <consortium name="The Broad Institute Genomics Platform"/>
            <consortium name="The Broad Institute Genome Sequencing Center for Infectious Disease"/>
            <person name="Wu L."/>
            <person name="Ma J."/>
        </authorList>
    </citation>
    <scope>NUCLEOTIDE SEQUENCE [LARGE SCALE GENOMIC DNA]</scope>
    <source>
        <strain evidence="4">JCM 30846</strain>
    </source>
</reference>
<comment type="caution">
    <text evidence="3">The sequence shown here is derived from an EMBL/GenBank/DDBJ whole genome shotgun (WGS) entry which is preliminary data.</text>
</comment>
<keyword evidence="4" id="KW-1185">Reference proteome</keyword>
<dbReference type="InterPro" id="IPR000182">
    <property type="entry name" value="GNAT_dom"/>
</dbReference>
<evidence type="ECO:0000256" key="1">
    <source>
        <dbReference type="SAM" id="MobiDB-lite"/>
    </source>
</evidence>
<protein>
    <recommendedName>
        <fullName evidence="2">N-acetyltransferase domain-containing protein</fullName>
    </recommendedName>
</protein>
<name>A0ABP7FVB2_9ACTN</name>
<evidence type="ECO:0000313" key="4">
    <source>
        <dbReference type="Proteomes" id="UP001499884"/>
    </source>
</evidence>
<organism evidence="3 4">
    <name type="scientific">Streptomyces tremellae</name>
    <dbReference type="NCBI Taxonomy" id="1124239"/>
    <lineage>
        <taxon>Bacteria</taxon>
        <taxon>Bacillati</taxon>
        <taxon>Actinomycetota</taxon>
        <taxon>Actinomycetes</taxon>
        <taxon>Kitasatosporales</taxon>
        <taxon>Streptomycetaceae</taxon>
        <taxon>Streptomyces</taxon>
    </lineage>
</organism>
<dbReference type="SUPFAM" id="SSF55729">
    <property type="entry name" value="Acyl-CoA N-acyltransferases (Nat)"/>
    <property type="match status" value="1"/>
</dbReference>
<dbReference type="EMBL" id="BAABEP010000045">
    <property type="protein sequence ID" value="GAA3747960.1"/>
    <property type="molecule type" value="Genomic_DNA"/>
</dbReference>
<evidence type="ECO:0000313" key="3">
    <source>
        <dbReference type="EMBL" id="GAA3747960.1"/>
    </source>
</evidence>
<dbReference type="CDD" id="cd04301">
    <property type="entry name" value="NAT_SF"/>
    <property type="match status" value="1"/>
</dbReference>
<accession>A0ABP7FVB2</accession>
<evidence type="ECO:0000259" key="2">
    <source>
        <dbReference type="PROSITE" id="PS51186"/>
    </source>
</evidence>
<dbReference type="Pfam" id="PF00583">
    <property type="entry name" value="Acetyltransf_1"/>
    <property type="match status" value="1"/>
</dbReference>